<dbReference type="InterPro" id="IPR005121">
    <property type="entry name" value="Fdx_antiC-bd"/>
</dbReference>
<dbReference type="SUPFAM" id="SSF54991">
    <property type="entry name" value="Anticodon-binding domain of PheRS"/>
    <property type="match status" value="1"/>
</dbReference>
<dbReference type="InterPro" id="IPR036690">
    <property type="entry name" value="Fdx_antiC-bd_sf"/>
</dbReference>
<dbReference type="NCBIfam" id="TIGR00472">
    <property type="entry name" value="pheT_bact"/>
    <property type="match status" value="1"/>
</dbReference>
<dbReference type="Gene3D" id="2.40.50.140">
    <property type="entry name" value="Nucleic acid-binding proteins"/>
    <property type="match status" value="1"/>
</dbReference>
<evidence type="ECO:0000256" key="15">
    <source>
        <dbReference type="HAMAP-Rule" id="MF_00283"/>
    </source>
</evidence>
<dbReference type="InterPro" id="IPR020825">
    <property type="entry name" value="Phe-tRNA_synthase-like_B3/B4"/>
</dbReference>
<dbReference type="SMART" id="SM00873">
    <property type="entry name" value="B3_4"/>
    <property type="match status" value="1"/>
</dbReference>
<dbReference type="Gene3D" id="3.30.56.10">
    <property type="match status" value="2"/>
</dbReference>
<comment type="caution">
    <text evidence="20">The sequence shown here is derived from an EMBL/GenBank/DDBJ whole genome shotgun (WGS) entry which is preliminary data.</text>
</comment>
<dbReference type="SUPFAM" id="SSF56037">
    <property type="entry name" value="PheT/TilS domain"/>
    <property type="match status" value="1"/>
</dbReference>
<dbReference type="Gene3D" id="3.30.930.10">
    <property type="entry name" value="Bira Bifunctional Protein, Domain 2"/>
    <property type="match status" value="1"/>
</dbReference>
<feature type="domain" description="FDX-ACB" evidence="18">
    <location>
        <begin position="710"/>
        <end position="803"/>
    </location>
</feature>
<organism evidence="20">
    <name type="scientific">Desulfacinum infernum</name>
    <dbReference type="NCBI Taxonomy" id="35837"/>
    <lineage>
        <taxon>Bacteria</taxon>
        <taxon>Pseudomonadati</taxon>
        <taxon>Thermodesulfobacteriota</taxon>
        <taxon>Syntrophobacteria</taxon>
        <taxon>Syntrophobacterales</taxon>
        <taxon>Syntrophobacteraceae</taxon>
        <taxon>Desulfacinum</taxon>
    </lineage>
</organism>
<comment type="subunit">
    <text evidence="3 15">Tetramer of two alpha and two beta subunits.</text>
</comment>
<dbReference type="GO" id="GO:0009328">
    <property type="term" value="C:phenylalanine-tRNA ligase complex"/>
    <property type="evidence" value="ECO:0007669"/>
    <property type="project" value="TreeGrafter"/>
</dbReference>
<feature type="domain" description="TRNA-binding" evidence="17">
    <location>
        <begin position="39"/>
        <end position="147"/>
    </location>
</feature>
<evidence type="ECO:0000259" key="19">
    <source>
        <dbReference type="PROSITE" id="PS51483"/>
    </source>
</evidence>
<evidence type="ECO:0000256" key="3">
    <source>
        <dbReference type="ARBA" id="ARBA00011209"/>
    </source>
</evidence>
<evidence type="ECO:0000259" key="18">
    <source>
        <dbReference type="PROSITE" id="PS51447"/>
    </source>
</evidence>
<dbReference type="InterPro" id="IPR033714">
    <property type="entry name" value="tRNA_bind_bactPheRS"/>
</dbReference>
<evidence type="ECO:0000256" key="8">
    <source>
        <dbReference type="ARBA" id="ARBA00022741"/>
    </source>
</evidence>
<feature type="binding site" evidence="15">
    <location>
        <position position="465"/>
    </location>
    <ligand>
        <name>Mg(2+)</name>
        <dbReference type="ChEBI" id="CHEBI:18420"/>
        <note>shared with alpha subunit</note>
    </ligand>
</feature>
<keyword evidence="12 15" id="KW-0648">Protein biosynthesis</keyword>
<dbReference type="InterPro" id="IPR041616">
    <property type="entry name" value="PheRS_beta_core"/>
</dbReference>
<evidence type="ECO:0000256" key="16">
    <source>
        <dbReference type="PROSITE-ProRule" id="PRU00209"/>
    </source>
</evidence>
<comment type="subcellular location">
    <subcellularLocation>
        <location evidence="1 15">Cytoplasm</location>
    </subcellularLocation>
</comment>
<evidence type="ECO:0000256" key="6">
    <source>
        <dbReference type="ARBA" id="ARBA00022598"/>
    </source>
</evidence>
<dbReference type="NCBIfam" id="NF045760">
    <property type="entry name" value="YtpR"/>
    <property type="match status" value="1"/>
</dbReference>
<dbReference type="Pfam" id="PF01588">
    <property type="entry name" value="tRNA_bind"/>
    <property type="match status" value="1"/>
</dbReference>
<keyword evidence="8 15" id="KW-0547">Nucleotide-binding</keyword>
<dbReference type="EMBL" id="DSTK01000026">
    <property type="protein sequence ID" value="HFK97442.1"/>
    <property type="molecule type" value="Genomic_DNA"/>
</dbReference>
<evidence type="ECO:0000256" key="14">
    <source>
        <dbReference type="ARBA" id="ARBA00049255"/>
    </source>
</evidence>
<keyword evidence="6 15" id="KW-0436">Ligase</keyword>
<dbReference type="SMART" id="SM00896">
    <property type="entry name" value="FDX-ACB"/>
    <property type="match status" value="1"/>
</dbReference>
<keyword evidence="7 15" id="KW-0479">Metal-binding</keyword>
<evidence type="ECO:0000256" key="2">
    <source>
        <dbReference type="ARBA" id="ARBA00008653"/>
    </source>
</evidence>
<feature type="binding site" evidence="15">
    <location>
        <position position="461"/>
    </location>
    <ligand>
        <name>Mg(2+)</name>
        <dbReference type="ChEBI" id="CHEBI:18420"/>
        <note>shared with alpha subunit</note>
    </ligand>
</feature>
<comment type="catalytic activity">
    <reaction evidence="14 15">
        <text>tRNA(Phe) + L-phenylalanine + ATP = L-phenylalanyl-tRNA(Phe) + AMP + diphosphate + H(+)</text>
        <dbReference type="Rhea" id="RHEA:19413"/>
        <dbReference type="Rhea" id="RHEA-COMP:9668"/>
        <dbReference type="Rhea" id="RHEA-COMP:9699"/>
        <dbReference type="ChEBI" id="CHEBI:15378"/>
        <dbReference type="ChEBI" id="CHEBI:30616"/>
        <dbReference type="ChEBI" id="CHEBI:33019"/>
        <dbReference type="ChEBI" id="CHEBI:58095"/>
        <dbReference type="ChEBI" id="CHEBI:78442"/>
        <dbReference type="ChEBI" id="CHEBI:78531"/>
        <dbReference type="ChEBI" id="CHEBI:456215"/>
        <dbReference type="EC" id="6.1.1.20"/>
    </reaction>
</comment>
<evidence type="ECO:0000256" key="1">
    <source>
        <dbReference type="ARBA" id="ARBA00004496"/>
    </source>
</evidence>
<accession>A0A831ZYL1</accession>
<evidence type="ECO:0000256" key="7">
    <source>
        <dbReference type="ARBA" id="ARBA00022723"/>
    </source>
</evidence>
<name>A0A831ZYL1_9BACT</name>
<dbReference type="SUPFAM" id="SSF50249">
    <property type="entry name" value="Nucleic acid-binding proteins"/>
    <property type="match status" value="1"/>
</dbReference>
<keyword evidence="11 16" id="KW-0694">RNA-binding</keyword>
<dbReference type="EC" id="6.1.1.20" evidence="15"/>
<dbReference type="SUPFAM" id="SSF46955">
    <property type="entry name" value="Putative DNA-binding domain"/>
    <property type="match status" value="1"/>
</dbReference>
<dbReference type="InterPro" id="IPR045864">
    <property type="entry name" value="aa-tRNA-synth_II/BPL/LPL"/>
</dbReference>
<keyword evidence="13 15" id="KW-0030">Aminoacyl-tRNA synthetase</keyword>
<dbReference type="PANTHER" id="PTHR10947">
    <property type="entry name" value="PHENYLALANYL-TRNA SYNTHETASE BETA CHAIN AND LEUCINE-RICH REPEAT-CONTAINING PROTEIN 47"/>
    <property type="match status" value="1"/>
</dbReference>
<evidence type="ECO:0000313" key="20">
    <source>
        <dbReference type="EMBL" id="HFK97442.1"/>
    </source>
</evidence>
<dbReference type="Gene3D" id="3.30.70.380">
    <property type="entry name" value="Ferrodoxin-fold anticodon-binding domain"/>
    <property type="match status" value="1"/>
</dbReference>
<keyword evidence="5 16" id="KW-0820">tRNA-binding</keyword>
<dbReference type="AlphaFoldDB" id="A0A831ZYL1"/>
<dbReference type="GO" id="GO:0005524">
    <property type="term" value="F:ATP binding"/>
    <property type="evidence" value="ECO:0007669"/>
    <property type="project" value="UniProtKB-UniRule"/>
</dbReference>
<dbReference type="Pfam" id="PF17759">
    <property type="entry name" value="tRNA_synthFbeta"/>
    <property type="match status" value="1"/>
</dbReference>
<gene>
    <name evidence="15" type="primary">pheT</name>
    <name evidence="20" type="ORF">ENS06_09000</name>
</gene>
<evidence type="ECO:0000256" key="12">
    <source>
        <dbReference type="ARBA" id="ARBA00022917"/>
    </source>
</evidence>
<dbReference type="GO" id="GO:0000287">
    <property type="term" value="F:magnesium ion binding"/>
    <property type="evidence" value="ECO:0007669"/>
    <property type="project" value="UniProtKB-UniRule"/>
</dbReference>
<evidence type="ECO:0000256" key="10">
    <source>
        <dbReference type="ARBA" id="ARBA00022842"/>
    </source>
</evidence>
<dbReference type="InterPro" id="IPR005147">
    <property type="entry name" value="tRNA_synthase_B5-dom"/>
</dbReference>
<feature type="binding site" evidence="15">
    <location>
        <position position="455"/>
    </location>
    <ligand>
        <name>Mg(2+)</name>
        <dbReference type="ChEBI" id="CHEBI:18420"/>
        <note>shared with alpha subunit</note>
    </ligand>
</feature>
<keyword evidence="10 15" id="KW-0460">Magnesium</keyword>
<feature type="binding site" evidence="15">
    <location>
        <position position="464"/>
    </location>
    <ligand>
        <name>Mg(2+)</name>
        <dbReference type="ChEBI" id="CHEBI:18420"/>
        <note>shared with alpha subunit</note>
    </ligand>
</feature>
<dbReference type="PROSITE" id="PS50886">
    <property type="entry name" value="TRBD"/>
    <property type="match status" value="1"/>
</dbReference>
<evidence type="ECO:0000256" key="13">
    <source>
        <dbReference type="ARBA" id="ARBA00023146"/>
    </source>
</evidence>
<proteinExistence type="inferred from homology"/>
<comment type="similarity">
    <text evidence="2 15">Belongs to the phenylalanyl-tRNA synthetase beta subunit family. Type 1 subfamily.</text>
</comment>
<evidence type="ECO:0000259" key="17">
    <source>
        <dbReference type="PROSITE" id="PS50886"/>
    </source>
</evidence>
<dbReference type="GO" id="GO:0000049">
    <property type="term" value="F:tRNA binding"/>
    <property type="evidence" value="ECO:0007669"/>
    <property type="project" value="UniProtKB-UniRule"/>
</dbReference>
<dbReference type="Pfam" id="PF03484">
    <property type="entry name" value="B5"/>
    <property type="match status" value="1"/>
</dbReference>
<dbReference type="InterPro" id="IPR012340">
    <property type="entry name" value="NA-bd_OB-fold"/>
</dbReference>
<dbReference type="PROSITE" id="PS51483">
    <property type="entry name" value="B5"/>
    <property type="match status" value="1"/>
</dbReference>
<dbReference type="FunFam" id="3.50.40.10:FF:000001">
    <property type="entry name" value="Phenylalanine--tRNA ligase beta subunit"/>
    <property type="match status" value="1"/>
</dbReference>
<evidence type="ECO:0000256" key="5">
    <source>
        <dbReference type="ARBA" id="ARBA00022555"/>
    </source>
</evidence>
<dbReference type="InterPro" id="IPR045060">
    <property type="entry name" value="Phe-tRNA-ligase_IIc_bsu"/>
</dbReference>
<evidence type="ECO:0000256" key="4">
    <source>
        <dbReference type="ARBA" id="ARBA00022490"/>
    </source>
</evidence>
<dbReference type="CDD" id="cd00769">
    <property type="entry name" value="PheRS_beta_core"/>
    <property type="match status" value="1"/>
</dbReference>
<keyword evidence="9 15" id="KW-0067">ATP-binding</keyword>
<comment type="cofactor">
    <cofactor evidence="15">
        <name>Mg(2+)</name>
        <dbReference type="ChEBI" id="CHEBI:18420"/>
    </cofactor>
    <text evidence="15">Binds 2 magnesium ions per tetramer.</text>
</comment>
<dbReference type="HAMAP" id="MF_00283">
    <property type="entry name" value="Phe_tRNA_synth_beta1"/>
    <property type="match status" value="1"/>
</dbReference>
<dbReference type="InterPro" id="IPR004532">
    <property type="entry name" value="Phe-tRNA-ligase_IIc_bsu_bact"/>
</dbReference>
<evidence type="ECO:0000256" key="9">
    <source>
        <dbReference type="ARBA" id="ARBA00022840"/>
    </source>
</evidence>
<dbReference type="FunFam" id="3.30.56.10:FF:000002">
    <property type="entry name" value="Phenylalanine--tRNA ligase beta subunit"/>
    <property type="match status" value="1"/>
</dbReference>
<dbReference type="Gene3D" id="3.50.40.10">
    <property type="entry name" value="Phenylalanyl-trna Synthetase, Chain B, domain 3"/>
    <property type="match status" value="1"/>
</dbReference>
<dbReference type="SUPFAM" id="SSF55681">
    <property type="entry name" value="Class II aaRS and biotin synthetases"/>
    <property type="match status" value="1"/>
</dbReference>
<sequence>MIVSGAWLRDYVTLTMDMEHLAERLTMVGLEVEAVEKPYAYLQTVVVGRITAVEAHPKADKLKVCLVDDGRNERRIVCGAPNVAVGQRVPLALPGTVLPSGMRLQEATIRGELSQGMLCSQKDLNLGEDASGLWVLPDDAPVGTPLARYLELDDVRLDVSVTPNRGDCLSMVGMAREAAAICGTSVRYPEIVVEETGPPIQSLASVTLEDPVGCPRYAARLIQGVRIGPSPEWMKRRLESAGIRSINNVVDVTNYVLLELGQPLHAFDYDRLREGRIVVRRAVSGERFTTLDGVERTLFDDTLLICDGKGPVAIAGIMGGLESEITPTTTRVLIESAYFQPEGIRRSSRKLGLRTESSYRFERGVDPEGVLRAADRAAQLMLELAGGSIAQGRIDAYPVPIPRPTITLRVPKVNRFLGMDLAPQAMARVLTSLEMAVETVDEHTLRVTPPSFRPDITREVDLAEEVARLTGYDKVPVTHAQVPLYSDPVDPHAAARQDLKRVLEAVGFYEVLTYSFTSEKALKSLGLPDDDPRVQPVRLLNPLSEEQAVMRTSLLPGLLQTARLNLDRGNADLRVFELSKVFLPREGELLPREDHHLAGVLAGRRDPRAVYGSDDPVDYSDVKGVVEEILAACRLEESQVRFSRDALPVYCDPRCGASLWIKDTLTGSLGRIHPDVQEAFDLKREVHYFELDFEKLFALRNPHPGFVPLPKFPSVTRDMALIVEGTLPVAEPLHFIRSLNEPLVESVAVFDLYRGKPLADHQKGVGYRLVYRAPDRNLTDEEVNALHQRITEQVLEAFGATLR</sequence>
<feature type="domain" description="B5" evidence="19">
    <location>
        <begin position="401"/>
        <end position="477"/>
    </location>
</feature>
<dbReference type="Pfam" id="PF03147">
    <property type="entry name" value="FDX-ACB"/>
    <property type="match status" value="1"/>
</dbReference>
<dbReference type="InterPro" id="IPR002547">
    <property type="entry name" value="tRNA-bd_dom"/>
</dbReference>
<dbReference type="Pfam" id="PF03483">
    <property type="entry name" value="B3_4"/>
    <property type="match status" value="1"/>
</dbReference>
<dbReference type="SMART" id="SM00874">
    <property type="entry name" value="B5"/>
    <property type="match status" value="1"/>
</dbReference>
<dbReference type="InterPro" id="IPR005146">
    <property type="entry name" value="B3/B4_tRNA-bd"/>
</dbReference>
<dbReference type="InterPro" id="IPR009061">
    <property type="entry name" value="DNA-bd_dom_put_sf"/>
</dbReference>
<dbReference type="PANTHER" id="PTHR10947:SF0">
    <property type="entry name" value="PHENYLALANINE--TRNA LIGASE BETA SUBUNIT"/>
    <property type="match status" value="1"/>
</dbReference>
<dbReference type="CDD" id="cd02796">
    <property type="entry name" value="tRNA_bind_bactPheRS"/>
    <property type="match status" value="1"/>
</dbReference>
<evidence type="ECO:0000256" key="11">
    <source>
        <dbReference type="ARBA" id="ARBA00022884"/>
    </source>
</evidence>
<keyword evidence="4 15" id="KW-0963">Cytoplasm</keyword>
<dbReference type="GO" id="GO:0004826">
    <property type="term" value="F:phenylalanine-tRNA ligase activity"/>
    <property type="evidence" value="ECO:0007669"/>
    <property type="project" value="UniProtKB-UniRule"/>
</dbReference>
<dbReference type="FunFam" id="2.40.50.140:FF:000045">
    <property type="entry name" value="Phenylalanine--tRNA ligase beta subunit"/>
    <property type="match status" value="1"/>
</dbReference>
<dbReference type="PROSITE" id="PS51447">
    <property type="entry name" value="FDX_ACB"/>
    <property type="match status" value="1"/>
</dbReference>
<reference evidence="20" key="1">
    <citation type="journal article" date="2020" name="mSystems">
        <title>Genome- and Community-Level Interaction Insights into Carbon Utilization and Element Cycling Functions of Hydrothermarchaeota in Hydrothermal Sediment.</title>
        <authorList>
            <person name="Zhou Z."/>
            <person name="Liu Y."/>
            <person name="Xu W."/>
            <person name="Pan J."/>
            <person name="Luo Z.H."/>
            <person name="Li M."/>
        </authorList>
    </citation>
    <scope>NUCLEOTIDE SEQUENCE [LARGE SCALE GENOMIC DNA]</scope>
    <source>
        <strain evidence="20">SpSt-456</strain>
    </source>
</reference>
<dbReference type="GO" id="GO:0006432">
    <property type="term" value="P:phenylalanyl-tRNA aminoacylation"/>
    <property type="evidence" value="ECO:0007669"/>
    <property type="project" value="UniProtKB-UniRule"/>
</dbReference>
<protein>
    <recommendedName>
        <fullName evidence="15">Phenylalanine--tRNA ligase beta subunit</fullName>
        <ecNumber evidence="15">6.1.1.20</ecNumber>
    </recommendedName>
    <alternativeName>
        <fullName evidence="15">Phenylalanyl-tRNA synthetase beta subunit</fullName>
        <shortName evidence="15">PheRS</shortName>
    </alternativeName>
</protein>